<dbReference type="SMART" id="SM00382">
    <property type="entry name" value="AAA"/>
    <property type="match status" value="1"/>
</dbReference>
<organism evidence="4 5">
    <name type="scientific">Streptomyces venezuelae</name>
    <dbReference type="NCBI Taxonomy" id="54571"/>
    <lineage>
        <taxon>Bacteria</taxon>
        <taxon>Bacillati</taxon>
        <taxon>Actinomycetota</taxon>
        <taxon>Actinomycetes</taxon>
        <taxon>Kitasatosporales</taxon>
        <taxon>Streptomycetaceae</taxon>
        <taxon>Streptomyces</taxon>
    </lineage>
</organism>
<reference evidence="4 5" key="1">
    <citation type="submission" date="2018-05" db="EMBL/GenBank/DDBJ databases">
        <title>Streptomyces venezuelae.</title>
        <authorList>
            <person name="Kim W."/>
            <person name="Lee N."/>
            <person name="Cho B.-K."/>
        </authorList>
    </citation>
    <scope>NUCLEOTIDE SEQUENCE [LARGE SCALE GENOMIC DNA]</scope>
    <source>
        <strain evidence="4 5">ATCC 21782</strain>
    </source>
</reference>
<name>A0A5P2D4X1_STRVZ</name>
<dbReference type="InterPro" id="IPR003593">
    <property type="entry name" value="AAA+_ATPase"/>
</dbReference>
<dbReference type="Gene3D" id="3.40.50.300">
    <property type="entry name" value="P-loop containing nucleotide triphosphate hydrolases"/>
    <property type="match status" value="1"/>
</dbReference>
<dbReference type="OrthoDB" id="3266715at2"/>
<dbReference type="GO" id="GO:0016887">
    <property type="term" value="F:ATP hydrolysis activity"/>
    <property type="evidence" value="ECO:0007669"/>
    <property type="project" value="InterPro"/>
</dbReference>
<evidence type="ECO:0000256" key="2">
    <source>
        <dbReference type="ARBA" id="ARBA00022840"/>
    </source>
</evidence>
<dbReference type="GO" id="GO:0022857">
    <property type="term" value="F:transmembrane transporter activity"/>
    <property type="evidence" value="ECO:0007669"/>
    <property type="project" value="TreeGrafter"/>
</dbReference>
<evidence type="ECO:0000313" key="4">
    <source>
        <dbReference type="EMBL" id="QES49068.1"/>
    </source>
</evidence>
<dbReference type="GO" id="GO:0005886">
    <property type="term" value="C:plasma membrane"/>
    <property type="evidence" value="ECO:0007669"/>
    <property type="project" value="TreeGrafter"/>
</dbReference>
<evidence type="ECO:0000256" key="1">
    <source>
        <dbReference type="ARBA" id="ARBA00022741"/>
    </source>
</evidence>
<evidence type="ECO:0000259" key="3">
    <source>
        <dbReference type="PROSITE" id="PS50893"/>
    </source>
</evidence>
<keyword evidence="1" id="KW-0547">Nucleotide-binding</keyword>
<dbReference type="InterPro" id="IPR015854">
    <property type="entry name" value="ABC_transpr_LolD-like"/>
</dbReference>
<dbReference type="InterPro" id="IPR027417">
    <property type="entry name" value="P-loop_NTPase"/>
</dbReference>
<dbReference type="AlphaFoldDB" id="A0A5P2D4X1"/>
<dbReference type="InterPro" id="IPR003439">
    <property type="entry name" value="ABC_transporter-like_ATP-bd"/>
</dbReference>
<keyword evidence="2 4" id="KW-0067">ATP-binding</keyword>
<protein>
    <submittedName>
        <fullName evidence="4">ABC transporter ATP-binding protein</fullName>
    </submittedName>
</protein>
<sequence length="235" mass="24973">MRAAQDTAADTRTVLEVTGLGHRIGGRTLFDGLHLSLCAGESIAVTGPSGSGKSTLLSCVLGLIAPDKGTITVTGTETTRLRTSQRARLRAQSIGMVFQFGELLPELSPLDNVVLAALLARRSRHDVRDRAQRLLDDLGVPRAATSQELSGGERQRTAVARALINEPALLLADEPTGALDTETRDRTAQLLFDLPRQYSCGLLLVTHDPGIAARADRTLHLTAGTLEPAIAGEAR</sequence>
<dbReference type="PANTHER" id="PTHR24220">
    <property type="entry name" value="IMPORT ATP-BINDING PROTEIN"/>
    <property type="match status" value="1"/>
</dbReference>
<dbReference type="PROSITE" id="PS50893">
    <property type="entry name" value="ABC_TRANSPORTER_2"/>
    <property type="match status" value="1"/>
</dbReference>
<dbReference type="SUPFAM" id="SSF52540">
    <property type="entry name" value="P-loop containing nucleoside triphosphate hydrolases"/>
    <property type="match status" value="1"/>
</dbReference>
<dbReference type="Proteomes" id="UP000325211">
    <property type="component" value="Chromosome"/>
</dbReference>
<accession>A0A5P2D4X1</accession>
<feature type="domain" description="ABC transporter" evidence="3">
    <location>
        <begin position="15"/>
        <end position="234"/>
    </location>
</feature>
<dbReference type="EMBL" id="CP029190">
    <property type="protein sequence ID" value="QES49068.1"/>
    <property type="molecule type" value="Genomic_DNA"/>
</dbReference>
<evidence type="ECO:0000313" key="5">
    <source>
        <dbReference type="Proteomes" id="UP000325211"/>
    </source>
</evidence>
<gene>
    <name evidence="4" type="ORF">DEJ50_15895</name>
</gene>
<proteinExistence type="predicted"/>
<dbReference type="RefSeq" id="WP_150208652.1">
    <property type="nucleotide sequence ID" value="NZ_CP029190.1"/>
</dbReference>
<dbReference type="GO" id="GO:0005524">
    <property type="term" value="F:ATP binding"/>
    <property type="evidence" value="ECO:0007669"/>
    <property type="project" value="UniProtKB-KW"/>
</dbReference>
<dbReference type="Pfam" id="PF00005">
    <property type="entry name" value="ABC_tran"/>
    <property type="match status" value="1"/>
</dbReference>